<evidence type="ECO:0000313" key="5">
    <source>
        <dbReference type="Proteomes" id="UP001281761"/>
    </source>
</evidence>
<sequence>MLLLLSSLILPNLNAQPRKIYLDPYLGGAFKGACSEGSCESEIAWKLANRIGNILTTEYKDVEVLLSHEKVFFTKESDRKAKANEWGADLYLLIKTNAGGKTGFETVIHETADTTTTQYQETLHKKVLEQFANKQRSKPITDRGMQMFPVLELEGLNMPAIASYNMFIDEKTDRTFLNTDANISQLARGHANGIVAIFSLERKREDTNILFVINSPEYATMDEAITDITSLKEKGLPGNVFFEGNVIKIRYGHFHSEEKADDLMKKLEAAGLHPTKRKLVAP</sequence>
<evidence type="ECO:0000256" key="2">
    <source>
        <dbReference type="SAM" id="SignalP"/>
    </source>
</evidence>
<dbReference type="InterPro" id="IPR036680">
    <property type="entry name" value="SPOR-like_sf"/>
</dbReference>
<dbReference type="EC" id="3.5.1.28" evidence="4"/>
<dbReference type="Pfam" id="PF01520">
    <property type="entry name" value="Amidase_3"/>
    <property type="match status" value="1"/>
</dbReference>
<dbReference type="CDD" id="cd02696">
    <property type="entry name" value="MurNAc-LAA"/>
    <property type="match status" value="1"/>
</dbReference>
<dbReference type="InterPro" id="IPR007730">
    <property type="entry name" value="SPOR-like_dom"/>
</dbReference>
<dbReference type="Gene3D" id="3.30.70.1070">
    <property type="entry name" value="Sporulation related repeat"/>
    <property type="match status" value="1"/>
</dbReference>
<dbReference type="Proteomes" id="UP001281761">
    <property type="component" value="Unassembled WGS sequence"/>
</dbReference>
<dbReference type="SUPFAM" id="SSF53187">
    <property type="entry name" value="Zn-dependent exopeptidases"/>
    <property type="match status" value="1"/>
</dbReference>
<evidence type="ECO:0000256" key="1">
    <source>
        <dbReference type="ARBA" id="ARBA00022801"/>
    </source>
</evidence>
<dbReference type="SMART" id="SM00646">
    <property type="entry name" value="Ami_3"/>
    <property type="match status" value="1"/>
</dbReference>
<keyword evidence="5" id="KW-1185">Reference proteome</keyword>
<dbReference type="Gene3D" id="3.40.630.40">
    <property type="entry name" value="Zn-dependent exopeptidases"/>
    <property type="match status" value="1"/>
</dbReference>
<dbReference type="PANTHER" id="PTHR30404">
    <property type="entry name" value="N-ACETYLMURAMOYL-L-ALANINE AMIDASE"/>
    <property type="match status" value="1"/>
</dbReference>
<dbReference type="InterPro" id="IPR002508">
    <property type="entry name" value="MurNAc-LAA_cat"/>
</dbReference>
<accession>A0ABQ9XHM7</accession>
<gene>
    <name evidence="4" type="ORF">BLNAU_13051</name>
</gene>
<dbReference type="Pfam" id="PF05036">
    <property type="entry name" value="SPOR"/>
    <property type="match status" value="1"/>
</dbReference>
<dbReference type="PANTHER" id="PTHR30404:SF0">
    <property type="entry name" value="N-ACETYLMURAMOYL-L-ALANINE AMIDASE AMIC"/>
    <property type="match status" value="1"/>
</dbReference>
<feature type="domain" description="MurNAc-LAA" evidence="3">
    <location>
        <begin position="80"/>
        <end position="195"/>
    </location>
</feature>
<feature type="signal peptide" evidence="2">
    <location>
        <begin position="1"/>
        <end position="15"/>
    </location>
</feature>
<keyword evidence="1 4" id="KW-0378">Hydrolase</keyword>
<proteinExistence type="predicted"/>
<dbReference type="GO" id="GO:0008745">
    <property type="term" value="F:N-acetylmuramoyl-L-alanine amidase activity"/>
    <property type="evidence" value="ECO:0007669"/>
    <property type="project" value="UniProtKB-EC"/>
</dbReference>
<feature type="chain" id="PRO_5046778378" evidence="2">
    <location>
        <begin position="16"/>
        <end position="282"/>
    </location>
</feature>
<dbReference type="InterPro" id="IPR050695">
    <property type="entry name" value="N-acetylmuramoyl_amidase_3"/>
</dbReference>
<reference evidence="4 5" key="1">
    <citation type="journal article" date="2022" name="bioRxiv">
        <title>Genomics of Preaxostyla Flagellates Illuminates Evolutionary Transitions and the Path Towards Mitochondrial Loss.</title>
        <authorList>
            <person name="Novak L.V.F."/>
            <person name="Treitli S.C."/>
            <person name="Pyrih J."/>
            <person name="Halakuc P."/>
            <person name="Pipaliya S.V."/>
            <person name="Vacek V."/>
            <person name="Brzon O."/>
            <person name="Soukal P."/>
            <person name="Eme L."/>
            <person name="Dacks J.B."/>
            <person name="Karnkowska A."/>
            <person name="Elias M."/>
            <person name="Hampl V."/>
        </authorList>
    </citation>
    <scope>NUCLEOTIDE SEQUENCE [LARGE SCALE GENOMIC DNA]</scope>
    <source>
        <strain evidence="4">NAU3</strain>
        <tissue evidence="4">Gut</tissue>
    </source>
</reference>
<evidence type="ECO:0000259" key="3">
    <source>
        <dbReference type="SMART" id="SM00646"/>
    </source>
</evidence>
<dbReference type="SUPFAM" id="SSF110997">
    <property type="entry name" value="Sporulation related repeat"/>
    <property type="match status" value="1"/>
</dbReference>
<organism evidence="4 5">
    <name type="scientific">Blattamonas nauphoetae</name>
    <dbReference type="NCBI Taxonomy" id="2049346"/>
    <lineage>
        <taxon>Eukaryota</taxon>
        <taxon>Metamonada</taxon>
        <taxon>Preaxostyla</taxon>
        <taxon>Oxymonadida</taxon>
        <taxon>Blattamonas</taxon>
    </lineage>
</organism>
<evidence type="ECO:0000313" key="4">
    <source>
        <dbReference type="EMBL" id="KAK2951951.1"/>
    </source>
</evidence>
<keyword evidence="2" id="KW-0732">Signal</keyword>
<comment type="caution">
    <text evidence="4">The sequence shown here is derived from an EMBL/GenBank/DDBJ whole genome shotgun (WGS) entry which is preliminary data.</text>
</comment>
<name>A0ABQ9XHM7_9EUKA</name>
<dbReference type="EMBL" id="JARBJD010000110">
    <property type="protein sequence ID" value="KAK2951951.1"/>
    <property type="molecule type" value="Genomic_DNA"/>
</dbReference>
<protein>
    <submittedName>
        <fullName evidence="4">Sporulation-specific N-acetylmuramoyl-L-alanine amidase</fullName>
        <ecNumber evidence="4">3.5.1.28</ecNumber>
    </submittedName>
</protein>